<name>A0AAN9M2G7_CANGL</name>
<dbReference type="AlphaFoldDB" id="A0AAN9M2G7"/>
<dbReference type="Proteomes" id="UP001367508">
    <property type="component" value="Unassembled WGS sequence"/>
</dbReference>
<dbReference type="InterPro" id="IPR022776">
    <property type="entry name" value="TRM13/UPF0224_CHHC_Znf_dom"/>
</dbReference>
<feature type="compositionally biased region" description="Basic and acidic residues" evidence="4">
    <location>
        <begin position="585"/>
        <end position="612"/>
    </location>
</feature>
<comment type="caution">
    <text evidence="6">The sequence shown here is derived from an EMBL/GenBank/DDBJ whole genome shotgun (WGS) entry which is preliminary data.</text>
</comment>
<protein>
    <recommendedName>
        <fullName evidence="5">CHHC U11-48K-type domain-containing protein</fullName>
    </recommendedName>
</protein>
<evidence type="ECO:0000256" key="4">
    <source>
        <dbReference type="SAM" id="MobiDB-lite"/>
    </source>
</evidence>
<feature type="region of interest" description="Disordered" evidence="4">
    <location>
        <begin position="474"/>
        <end position="499"/>
    </location>
</feature>
<dbReference type="PROSITE" id="PS51800">
    <property type="entry name" value="ZF_CHHC_U11_48K"/>
    <property type="match status" value="1"/>
</dbReference>
<organism evidence="6 7">
    <name type="scientific">Canavalia gladiata</name>
    <name type="common">Sword bean</name>
    <name type="synonym">Dolichos gladiatus</name>
    <dbReference type="NCBI Taxonomy" id="3824"/>
    <lineage>
        <taxon>Eukaryota</taxon>
        <taxon>Viridiplantae</taxon>
        <taxon>Streptophyta</taxon>
        <taxon>Embryophyta</taxon>
        <taxon>Tracheophyta</taxon>
        <taxon>Spermatophyta</taxon>
        <taxon>Magnoliopsida</taxon>
        <taxon>eudicotyledons</taxon>
        <taxon>Gunneridae</taxon>
        <taxon>Pentapetalae</taxon>
        <taxon>rosids</taxon>
        <taxon>fabids</taxon>
        <taxon>Fabales</taxon>
        <taxon>Fabaceae</taxon>
        <taxon>Papilionoideae</taxon>
        <taxon>50 kb inversion clade</taxon>
        <taxon>NPAAA clade</taxon>
        <taxon>indigoferoid/millettioid clade</taxon>
        <taxon>Phaseoleae</taxon>
        <taxon>Canavalia</taxon>
    </lineage>
</organism>
<evidence type="ECO:0000313" key="6">
    <source>
        <dbReference type="EMBL" id="KAK7344122.1"/>
    </source>
</evidence>
<evidence type="ECO:0000259" key="5">
    <source>
        <dbReference type="PROSITE" id="PS51800"/>
    </source>
</evidence>
<dbReference type="InterPro" id="IPR051591">
    <property type="entry name" value="UPF0224_FAM112_RNA_Proc"/>
</dbReference>
<keyword evidence="3" id="KW-0862">Zinc</keyword>
<proteinExistence type="predicted"/>
<dbReference type="PANTHER" id="PTHR21402">
    <property type="entry name" value="GAMETOCYTE SPECIFIC FACTOR 1-RELATED"/>
    <property type="match status" value="1"/>
</dbReference>
<keyword evidence="2" id="KW-0863">Zinc-finger</keyword>
<accession>A0AAN9M2G7</accession>
<dbReference type="GO" id="GO:0008270">
    <property type="term" value="F:zinc ion binding"/>
    <property type="evidence" value="ECO:0007669"/>
    <property type="project" value="UniProtKB-KW"/>
</dbReference>
<feature type="region of interest" description="Disordered" evidence="4">
    <location>
        <begin position="551"/>
        <end position="638"/>
    </location>
</feature>
<evidence type="ECO:0000256" key="1">
    <source>
        <dbReference type="ARBA" id="ARBA00022723"/>
    </source>
</evidence>
<evidence type="ECO:0000256" key="3">
    <source>
        <dbReference type="ARBA" id="ARBA00022833"/>
    </source>
</evidence>
<keyword evidence="7" id="KW-1185">Reference proteome</keyword>
<keyword evidence="1" id="KW-0479">Metal-binding</keyword>
<evidence type="ECO:0000313" key="7">
    <source>
        <dbReference type="Proteomes" id="UP001367508"/>
    </source>
</evidence>
<evidence type="ECO:0000256" key="2">
    <source>
        <dbReference type="ARBA" id="ARBA00022771"/>
    </source>
</evidence>
<dbReference type="EMBL" id="JAYMYQ010000003">
    <property type="protein sequence ID" value="KAK7344122.1"/>
    <property type="molecule type" value="Genomic_DNA"/>
</dbReference>
<dbReference type="PANTHER" id="PTHR21402:SF10">
    <property type="entry name" value="U11_U12 SMALL NUCLEAR RIBONUCLEOPROTEIN 48 KDA PROTEIN"/>
    <property type="match status" value="1"/>
</dbReference>
<feature type="domain" description="CHHC U11-48K-type" evidence="5">
    <location>
        <begin position="43"/>
        <end position="70"/>
    </location>
</feature>
<feature type="compositionally biased region" description="Polar residues" evidence="4">
    <location>
        <begin position="613"/>
        <end position="628"/>
    </location>
</feature>
<reference evidence="6 7" key="1">
    <citation type="submission" date="2024-01" db="EMBL/GenBank/DDBJ databases">
        <title>The genomes of 5 underutilized Papilionoideae crops provide insights into root nodulation and disease resistanc.</title>
        <authorList>
            <person name="Jiang F."/>
        </authorList>
    </citation>
    <scope>NUCLEOTIDE SEQUENCE [LARGE SCALE GENOMIC DNA]</scope>
    <source>
        <strain evidence="6">LVBAO_FW01</strain>
        <tissue evidence="6">Leaves</tissue>
    </source>
</reference>
<sequence>MNPCAPSSNPGLSSTLSSLNNLIALSNHVLPISPIPPTLNTNLVECPFNPHHLVPPHSLFLHHLRCPSSPHPLSDLNLSLYLSYPKTLNNSHSHQPSSYFDSLSNFFYRNCPSVVTFSPPHPTTLALPSFLSLECADTDTHLNYLNPEQACHHAPILPSEFWAITRELESWNHFSTTYSNAILRAVSGLGISNHPDLTNWIIANSPRYGVVIDTAMQQHIFLLCCLCLKSVLREASVSMDKQNSHFDCPVFNQAFTWLASQVTILYGETNGKRFVLDFVKKCIMVGASVLLLFPLGDEVPASKHLYTDNGDVKDAESGDHGKEKTHCILNKKIFVSQVGAAVAALHERSLLEHKIKGLWFSQRPSNYQLAAEHSYLTEKANEERNKRLDYRPLIDHDSLHPQQSSNQETSREKTQEELLAEERDYKRRRMSYRGKKTNQSPLQVMRYMIEEFMEEIKQAGGIESPVKAFEKSGRFPSKPPGHDISMEANNSRKVGRDSPAVTVSNTSYYEHQSHSNFSDKSKAAEDAFPRDYEQHKHGYYRSHYYGEDQQNADQGKYHRVHASTSPERHVSHSRSQEYSIHHKKQDYSNRKKYDTSSRTKDRRQKDTHRNHISDSFLNNAFSDRYNPSESHDICEDDISSDAKYIKSDKFYDKKLH</sequence>
<gene>
    <name evidence="6" type="ORF">VNO77_13419</name>
</gene>
<dbReference type="Pfam" id="PF05253">
    <property type="entry name" value="zf-U11-48K"/>
    <property type="match status" value="1"/>
</dbReference>
<feature type="region of interest" description="Disordered" evidence="4">
    <location>
        <begin position="393"/>
        <end position="417"/>
    </location>
</feature>